<dbReference type="AlphaFoldDB" id="A0A265UXT8"/>
<keyword evidence="1" id="KW-0812">Transmembrane</keyword>
<feature type="transmembrane region" description="Helical" evidence="1">
    <location>
        <begin position="40"/>
        <end position="58"/>
    </location>
</feature>
<dbReference type="GO" id="GO:0016747">
    <property type="term" value="F:acyltransferase activity, transferring groups other than amino-acyl groups"/>
    <property type="evidence" value="ECO:0007669"/>
    <property type="project" value="InterPro"/>
</dbReference>
<feature type="transmembrane region" description="Helical" evidence="1">
    <location>
        <begin position="364"/>
        <end position="384"/>
    </location>
</feature>
<sequence>MSSLWFVNCHLTRNHIDFVFIIAHKTRLVDTKKRRYDLDWLRVIAILAVYFHHIGMPFNGDGFHIMNSESSKILDDIMVYFEQFRLPLLFLISGTGTVLAFSKRTWQQFFKERTGRLIIPLFFGVLFIVPPQTYYQYINEFSSYWQIYTDGRFETNHLWFIENLYIISIVAIPLIIFLKSKKSQRFRNWFAKMTSYKVGLLTGGLPLIILTIVLKRYYPTGSSSLTNLSETFFYTYFFIAGILFASSQLFWDNLKKFRRFHLIIFIVSSFLFYGYYFVPNTVVEPHLSISVRWDIWYGLCCLLGWSFVLALLGYGQIHLNKPSLWLKKMNEAIYPFYILHQTVIVVFAYYIIQLDLNIPAKLTILFISSFLVIIIIYRFMIYPFKIIRVLFGMKNKPNLK</sequence>
<feature type="transmembrane region" description="Helical" evidence="1">
    <location>
        <begin position="260"/>
        <end position="276"/>
    </location>
</feature>
<feature type="transmembrane region" description="Helical" evidence="1">
    <location>
        <begin position="233"/>
        <end position="251"/>
    </location>
</feature>
<protein>
    <recommendedName>
        <fullName evidence="2">Acyltransferase 3 domain-containing protein</fullName>
    </recommendedName>
</protein>
<dbReference type="InterPro" id="IPR002656">
    <property type="entry name" value="Acyl_transf_3_dom"/>
</dbReference>
<dbReference type="EMBL" id="NGJN01000002">
    <property type="protein sequence ID" value="OZV70125.1"/>
    <property type="molecule type" value="Genomic_DNA"/>
</dbReference>
<organism evidence="3 4">
    <name type="scientific">Winogradskyella aurantia</name>
    <dbReference type="NCBI Taxonomy" id="1915063"/>
    <lineage>
        <taxon>Bacteria</taxon>
        <taxon>Pseudomonadati</taxon>
        <taxon>Bacteroidota</taxon>
        <taxon>Flavobacteriia</taxon>
        <taxon>Flavobacteriales</taxon>
        <taxon>Flavobacteriaceae</taxon>
        <taxon>Winogradskyella</taxon>
    </lineage>
</organism>
<accession>A0A265UXT8</accession>
<name>A0A265UXT8_9FLAO</name>
<evidence type="ECO:0000256" key="1">
    <source>
        <dbReference type="SAM" id="Phobius"/>
    </source>
</evidence>
<feature type="transmembrane region" description="Helical" evidence="1">
    <location>
        <begin position="296"/>
        <end position="314"/>
    </location>
</feature>
<dbReference type="PANTHER" id="PTHR36927:SF3">
    <property type="entry name" value="GLUCANS BIOSYNTHESIS PROTEIN C"/>
    <property type="match status" value="1"/>
</dbReference>
<dbReference type="Pfam" id="PF01757">
    <property type="entry name" value="Acyl_transf_3"/>
    <property type="match status" value="1"/>
</dbReference>
<evidence type="ECO:0000313" key="4">
    <source>
        <dbReference type="Proteomes" id="UP000216840"/>
    </source>
</evidence>
<evidence type="ECO:0000313" key="3">
    <source>
        <dbReference type="EMBL" id="OZV70125.1"/>
    </source>
</evidence>
<gene>
    <name evidence="3" type="ORF">CA834_05785</name>
</gene>
<keyword evidence="1" id="KW-1133">Transmembrane helix</keyword>
<keyword evidence="4" id="KW-1185">Reference proteome</keyword>
<feature type="transmembrane region" description="Helical" evidence="1">
    <location>
        <begin position="157"/>
        <end position="178"/>
    </location>
</feature>
<feature type="transmembrane region" description="Helical" evidence="1">
    <location>
        <begin position="114"/>
        <end position="137"/>
    </location>
</feature>
<proteinExistence type="predicted"/>
<feature type="transmembrane region" description="Helical" evidence="1">
    <location>
        <begin position="334"/>
        <end position="352"/>
    </location>
</feature>
<feature type="transmembrane region" description="Helical" evidence="1">
    <location>
        <begin position="84"/>
        <end position="102"/>
    </location>
</feature>
<dbReference type="OrthoDB" id="9809782at2"/>
<dbReference type="PANTHER" id="PTHR36927">
    <property type="entry name" value="BLR4337 PROTEIN"/>
    <property type="match status" value="1"/>
</dbReference>
<evidence type="ECO:0000259" key="2">
    <source>
        <dbReference type="Pfam" id="PF01757"/>
    </source>
</evidence>
<comment type="caution">
    <text evidence="3">The sequence shown here is derived from an EMBL/GenBank/DDBJ whole genome shotgun (WGS) entry which is preliminary data.</text>
</comment>
<keyword evidence="1" id="KW-0472">Membrane</keyword>
<feature type="transmembrane region" description="Helical" evidence="1">
    <location>
        <begin position="198"/>
        <end position="218"/>
    </location>
</feature>
<dbReference type="InterPro" id="IPR050623">
    <property type="entry name" value="Glucan_succinyl_AcylTrfase"/>
</dbReference>
<reference evidence="3 4" key="1">
    <citation type="submission" date="2017-05" db="EMBL/GenBank/DDBJ databases">
        <title>The draft genome sequence of Idiomarina salinarum WNB302.</title>
        <authorList>
            <person name="Sun Y."/>
            <person name="Chen B."/>
            <person name="Du Z."/>
        </authorList>
    </citation>
    <scope>NUCLEOTIDE SEQUENCE [LARGE SCALE GENOMIC DNA]</scope>
    <source>
        <strain evidence="3 4">WNB302</strain>
    </source>
</reference>
<feature type="domain" description="Acyltransferase 3" evidence="2">
    <location>
        <begin position="36"/>
        <end position="378"/>
    </location>
</feature>
<dbReference type="Proteomes" id="UP000216840">
    <property type="component" value="Unassembled WGS sequence"/>
</dbReference>